<organism evidence="5 6">
    <name type="scientific">Candida oxycetoniae</name>
    <dbReference type="NCBI Taxonomy" id="497107"/>
    <lineage>
        <taxon>Eukaryota</taxon>
        <taxon>Fungi</taxon>
        <taxon>Dikarya</taxon>
        <taxon>Ascomycota</taxon>
        <taxon>Saccharomycotina</taxon>
        <taxon>Pichiomycetes</taxon>
        <taxon>Debaryomycetaceae</taxon>
        <taxon>Candida/Lodderomyces clade</taxon>
        <taxon>Candida</taxon>
    </lineage>
</organism>
<proteinExistence type="predicted"/>
<dbReference type="InterPro" id="IPR002889">
    <property type="entry name" value="WSC_carb-bd"/>
</dbReference>
<protein>
    <recommendedName>
        <fullName evidence="4">WSC domain-containing protein</fullName>
    </recommendedName>
</protein>
<comment type="caution">
    <text evidence="5">The sequence shown here is derived from an EMBL/GenBank/DDBJ whole genome shotgun (WGS) entry which is preliminary data.</text>
</comment>
<dbReference type="Proteomes" id="UP001202479">
    <property type="component" value="Unassembled WGS sequence"/>
</dbReference>
<dbReference type="RefSeq" id="XP_049181876.1">
    <property type="nucleotide sequence ID" value="XM_049326937.1"/>
</dbReference>
<dbReference type="Pfam" id="PF01822">
    <property type="entry name" value="WSC"/>
    <property type="match status" value="1"/>
</dbReference>
<gene>
    <name evidence="5" type="ORF">KGF56_000973</name>
</gene>
<feature type="compositionally biased region" description="Low complexity" evidence="1">
    <location>
        <begin position="194"/>
        <end position="209"/>
    </location>
</feature>
<dbReference type="AlphaFoldDB" id="A0AAI9WZ78"/>
<evidence type="ECO:0000256" key="1">
    <source>
        <dbReference type="SAM" id="MobiDB-lite"/>
    </source>
</evidence>
<evidence type="ECO:0000256" key="3">
    <source>
        <dbReference type="SAM" id="SignalP"/>
    </source>
</evidence>
<feature type="compositionally biased region" description="Low complexity" evidence="1">
    <location>
        <begin position="299"/>
        <end position="315"/>
    </location>
</feature>
<feature type="chain" id="PRO_5042540114" description="WSC domain-containing protein" evidence="3">
    <location>
        <begin position="19"/>
        <end position="398"/>
    </location>
</feature>
<dbReference type="GeneID" id="73378590"/>
<feature type="compositionally biased region" description="Polar residues" evidence="1">
    <location>
        <begin position="326"/>
        <end position="349"/>
    </location>
</feature>
<keyword evidence="2" id="KW-0812">Transmembrane</keyword>
<sequence length="398" mass="41862">MFSRLIPLILSLISLANAADVYYPAAQLVGCYSGVGDSEADSQGDYQWQSSGYCSNHLCPDSQYVAIKGEECICLNSLPSSSNKQSDDSKCNIPCPGYNKEMCGGSSFYSIFFGVNNSGNNGGGGSSSGSSSSDDSDSSTSSSSSAGSLSSSASGSSSSPSSNQQSTITNVVTSSNDAGEVVIRTITQTSSGDASNTEATPASETSSSEGDAEATNGNENKSKSSVGSIVGGVVGGVAGAVVIAGLLFFFIRRRNRGYDDNDYDEGYSHDEEKYYSNDKLQNFFAMSRSNGSTRDKNSNRNSNRNNNNNNNNNNNGASPLDMPMSNPFQHPADNTANQNSTERTTTNGATLGLADPRINLASVGRRRLSEGSLVDEAIYSQGKFLQVINPDERRSQIL</sequence>
<evidence type="ECO:0000259" key="4">
    <source>
        <dbReference type="PROSITE" id="PS51212"/>
    </source>
</evidence>
<keyword evidence="2" id="KW-0472">Membrane</keyword>
<dbReference type="EMBL" id="JAHUZD010000025">
    <property type="protein sequence ID" value="KAI3406131.2"/>
    <property type="molecule type" value="Genomic_DNA"/>
</dbReference>
<feature type="compositionally biased region" description="Low complexity" evidence="1">
    <location>
        <begin position="128"/>
        <end position="163"/>
    </location>
</feature>
<accession>A0AAI9WZ78</accession>
<dbReference type="PROSITE" id="PS51212">
    <property type="entry name" value="WSC"/>
    <property type="match status" value="1"/>
</dbReference>
<keyword evidence="6" id="KW-1185">Reference proteome</keyword>
<keyword evidence="3" id="KW-0732">Signal</keyword>
<evidence type="ECO:0000313" key="5">
    <source>
        <dbReference type="EMBL" id="KAI3406131.2"/>
    </source>
</evidence>
<name>A0AAI9WZ78_9ASCO</name>
<evidence type="ECO:0000256" key="2">
    <source>
        <dbReference type="SAM" id="Phobius"/>
    </source>
</evidence>
<feature type="region of interest" description="Disordered" evidence="1">
    <location>
        <begin position="288"/>
        <end position="353"/>
    </location>
</feature>
<reference evidence="5" key="1">
    <citation type="journal article" date="2022" name="DNA Res.">
        <title>Genome analysis of five recently described species of the CUG-Ser clade uncovers Candida theae as a new hybrid lineage with pathogenic potential in the Candida parapsilosis species complex.</title>
        <authorList>
            <person name="Mixao V."/>
            <person name="Del Olmo V."/>
            <person name="Hegedusova E."/>
            <person name="Saus E."/>
            <person name="Pryszcz L."/>
            <person name="Cillingova A."/>
            <person name="Nosek J."/>
            <person name="Gabaldon T."/>
        </authorList>
    </citation>
    <scope>NUCLEOTIDE SEQUENCE</scope>
    <source>
        <strain evidence="5">CBS 10844</strain>
    </source>
</reference>
<evidence type="ECO:0000313" key="6">
    <source>
        <dbReference type="Proteomes" id="UP001202479"/>
    </source>
</evidence>
<feature type="domain" description="WSC" evidence="4">
    <location>
        <begin position="25"/>
        <end position="115"/>
    </location>
</feature>
<feature type="region of interest" description="Disordered" evidence="1">
    <location>
        <begin position="122"/>
        <end position="173"/>
    </location>
</feature>
<feature type="transmembrane region" description="Helical" evidence="2">
    <location>
        <begin position="229"/>
        <end position="251"/>
    </location>
</feature>
<feature type="region of interest" description="Disordered" evidence="1">
    <location>
        <begin position="186"/>
        <end position="225"/>
    </location>
</feature>
<keyword evidence="2" id="KW-1133">Transmembrane helix</keyword>
<feature type="signal peptide" evidence="3">
    <location>
        <begin position="1"/>
        <end position="18"/>
    </location>
</feature>
<dbReference type="SMART" id="SM00321">
    <property type="entry name" value="WSC"/>
    <property type="match status" value="1"/>
</dbReference>
<feature type="compositionally biased region" description="Polar residues" evidence="1">
    <location>
        <begin position="164"/>
        <end position="173"/>
    </location>
</feature>